<dbReference type="AlphaFoldDB" id="A0A5D3K939"/>
<protein>
    <submittedName>
        <fullName evidence="1">Uncharacterized protein</fullName>
    </submittedName>
</protein>
<dbReference type="Proteomes" id="UP000324758">
    <property type="component" value="Unassembled WGS sequence"/>
</dbReference>
<evidence type="ECO:0000313" key="1">
    <source>
        <dbReference type="EMBL" id="TYL92108.1"/>
    </source>
</evidence>
<gene>
    <name evidence="1" type="ORF">FXB40_26760</name>
</gene>
<name>A0A5D3K939_9BRAD</name>
<reference evidence="1 2" key="1">
    <citation type="submission" date="2019-08" db="EMBL/GenBank/DDBJ databases">
        <title>Bradyrhizobium hipponensis sp. nov., a rhizobium isolated from a Lupinus angustifolius root nodule in Tunisia.</title>
        <authorList>
            <person name="Off K."/>
            <person name="Rejili M."/>
            <person name="Mars M."/>
            <person name="Brachmann A."/>
            <person name="Marin M."/>
        </authorList>
    </citation>
    <scope>NUCLEOTIDE SEQUENCE [LARGE SCALE GENOMIC DNA]</scope>
    <source>
        <strain evidence="1 2">CTAW71</strain>
    </source>
</reference>
<keyword evidence="2" id="KW-1185">Reference proteome</keyword>
<sequence>MKAVVEPDLRTAPVDRERAIALRWALRDIRGNRLGILPVDPVTLQTLVDLSLIEISDGKPTLTSSGFNVIAST</sequence>
<organism evidence="1 2">
    <name type="scientific">Bradyrhizobium rifense</name>
    <dbReference type="NCBI Taxonomy" id="515499"/>
    <lineage>
        <taxon>Bacteria</taxon>
        <taxon>Pseudomonadati</taxon>
        <taxon>Pseudomonadota</taxon>
        <taxon>Alphaproteobacteria</taxon>
        <taxon>Hyphomicrobiales</taxon>
        <taxon>Nitrobacteraceae</taxon>
        <taxon>Bradyrhizobium</taxon>
    </lineage>
</organism>
<evidence type="ECO:0000313" key="2">
    <source>
        <dbReference type="Proteomes" id="UP000324758"/>
    </source>
</evidence>
<dbReference type="OrthoDB" id="8265644at2"/>
<dbReference type="EMBL" id="VSSS01000041">
    <property type="protein sequence ID" value="TYL92108.1"/>
    <property type="molecule type" value="Genomic_DNA"/>
</dbReference>
<accession>A0A5D3K939</accession>
<proteinExistence type="predicted"/>
<comment type="caution">
    <text evidence="1">The sequence shown here is derived from an EMBL/GenBank/DDBJ whole genome shotgun (WGS) entry which is preliminary data.</text>
</comment>